<organism evidence="1 2">
    <name type="scientific">Puccinia graminis f. sp. tritici</name>
    <dbReference type="NCBI Taxonomy" id="56615"/>
    <lineage>
        <taxon>Eukaryota</taxon>
        <taxon>Fungi</taxon>
        <taxon>Dikarya</taxon>
        <taxon>Basidiomycota</taxon>
        <taxon>Pucciniomycotina</taxon>
        <taxon>Pucciniomycetes</taxon>
        <taxon>Pucciniales</taxon>
        <taxon>Pucciniaceae</taxon>
        <taxon>Puccinia</taxon>
    </lineage>
</organism>
<reference evidence="1 2" key="1">
    <citation type="submission" date="2019-05" db="EMBL/GenBank/DDBJ databases">
        <title>Emergence of the Ug99 lineage of the wheat stem rust pathogen through somatic hybridization.</title>
        <authorList>
            <person name="Li F."/>
            <person name="Upadhyaya N.M."/>
            <person name="Sperschneider J."/>
            <person name="Matny O."/>
            <person name="Nguyen-Phuc H."/>
            <person name="Mago R."/>
            <person name="Raley C."/>
            <person name="Miller M.E."/>
            <person name="Silverstein K.A.T."/>
            <person name="Henningsen E."/>
            <person name="Hirsch C.D."/>
            <person name="Visser B."/>
            <person name="Pretorius Z.A."/>
            <person name="Steffenson B.J."/>
            <person name="Schwessinger B."/>
            <person name="Dodds P.N."/>
            <person name="Figueroa M."/>
        </authorList>
    </citation>
    <scope>NUCLEOTIDE SEQUENCE [LARGE SCALE GENOMIC DNA]</scope>
    <source>
        <strain evidence="1 2">Ug99</strain>
    </source>
</reference>
<protein>
    <submittedName>
        <fullName evidence="1">Uncharacterized protein</fullName>
    </submittedName>
</protein>
<comment type="caution">
    <text evidence="1">The sequence shown here is derived from an EMBL/GenBank/DDBJ whole genome shotgun (WGS) entry which is preliminary data.</text>
</comment>
<evidence type="ECO:0000313" key="2">
    <source>
        <dbReference type="Proteomes" id="UP000325313"/>
    </source>
</evidence>
<dbReference type="AlphaFoldDB" id="A0A5B0RPB7"/>
<proteinExistence type="predicted"/>
<evidence type="ECO:0000313" key="1">
    <source>
        <dbReference type="EMBL" id="KAA1127172.1"/>
    </source>
</evidence>
<name>A0A5B0RPB7_PUCGR</name>
<sequence length="64" mass="7534">MLFLNCFRLTMSTPLPSFLYNLETQSREIPSNEFCLEQPLSQQQKRKRTVPEIAKNVLAKPLFF</sequence>
<gene>
    <name evidence="1" type="ORF">PGTUg99_028842</name>
</gene>
<accession>A0A5B0RPB7</accession>
<dbReference type="EMBL" id="VDEP01000169">
    <property type="protein sequence ID" value="KAA1127172.1"/>
    <property type="molecule type" value="Genomic_DNA"/>
</dbReference>
<dbReference type="Proteomes" id="UP000325313">
    <property type="component" value="Unassembled WGS sequence"/>
</dbReference>